<dbReference type="EMBL" id="JANIAA010000057">
    <property type="protein sequence ID" value="MCQ8194932.1"/>
    <property type="molecule type" value="Genomic_DNA"/>
</dbReference>
<sequence>MPSRIALVGAGRMGTPLCGRFASAGHTVTVSDLRPEREEAVRSLGANWAPSVTTAAAGADVLVTVVPGPEEAAAALPDAVFAALAPGAVWIDMTSNAPAAARELRERAGAHGVDALEAPMGGSPDDAEHGRLRLFVGSSAEVLDRCGPLLEAVATSDRIRHMGGPGTGYTTKLLINLLWFGQATATAEALLLGRRAGIDLAALHDTLADSAAGSDFIRRDLPALFAGDYLRSYGLDRIHDQLEVITDEARDLGTPYAMADTVLRIHRPALERFGPMDGELLAVALLEEAAGTLLRP</sequence>
<dbReference type="Pfam" id="PF03446">
    <property type="entry name" value="NAD_binding_2"/>
    <property type="match status" value="1"/>
</dbReference>
<dbReference type="Gene3D" id="3.40.50.720">
    <property type="entry name" value="NAD(P)-binding Rossmann-like Domain"/>
    <property type="match status" value="1"/>
</dbReference>
<reference evidence="6 7" key="1">
    <citation type="submission" date="2022-07" db="EMBL/GenBank/DDBJ databases">
        <authorList>
            <person name="Phongsopitanun W."/>
            <person name="Tanasupawat S."/>
        </authorList>
    </citation>
    <scope>NUCLEOTIDE SEQUENCE [LARGE SCALE GENOMIC DNA]</scope>
    <source>
        <strain evidence="6 7">RCU-064</strain>
    </source>
</reference>
<keyword evidence="2" id="KW-0560">Oxidoreductase</keyword>
<evidence type="ECO:0000256" key="1">
    <source>
        <dbReference type="ARBA" id="ARBA00009080"/>
    </source>
</evidence>
<dbReference type="InterPro" id="IPR006115">
    <property type="entry name" value="6PGDH_NADP-bd"/>
</dbReference>
<feature type="domain" description="6-phosphogluconate dehydrogenase NADP-binding" evidence="4">
    <location>
        <begin position="4"/>
        <end position="155"/>
    </location>
</feature>
<dbReference type="InterPro" id="IPR013328">
    <property type="entry name" value="6PGD_dom2"/>
</dbReference>
<evidence type="ECO:0000256" key="2">
    <source>
        <dbReference type="ARBA" id="ARBA00023002"/>
    </source>
</evidence>
<accession>A0ABT1VCC8</accession>
<name>A0ABT1VCC8_9ACTN</name>
<keyword evidence="3" id="KW-0520">NAD</keyword>
<dbReference type="Gene3D" id="1.10.1040.10">
    <property type="entry name" value="N-(1-d-carboxylethyl)-l-norvaline Dehydrogenase, domain 2"/>
    <property type="match status" value="1"/>
</dbReference>
<dbReference type="InterPro" id="IPR008927">
    <property type="entry name" value="6-PGluconate_DH-like_C_sf"/>
</dbReference>
<proteinExistence type="inferred from homology"/>
<evidence type="ECO:0000256" key="3">
    <source>
        <dbReference type="ARBA" id="ARBA00023027"/>
    </source>
</evidence>
<dbReference type="SUPFAM" id="SSF48179">
    <property type="entry name" value="6-phosphogluconate dehydrogenase C-terminal domain-like"/>
    <property type="match status" value="1"/>
</dbReference>
<dbReference type="InterPro" id="IPR015815">
    <property type="entry name" value="HIBADH-related"/>
</dbReference>
<dbReference type="Proteomes" id="UP001204746">
    <property type="component" value="Unassembled WGS sequence"/>
</dbReference>
<dbReference type="InterPro" id="IPR036291">
    <property type="entry name" value="NAD(P)-bd_dom_sf"/>
</dbReference>
<comment type="similarity">
    <text evidence="1">Belongs to the HIBADH-related family.</text>
</comment>
<dbReference type="InterPro" id="IPR029154">
    <property type="entry name" value="HIBADH-like_NADP-bd"/>
</dbReference>
<comment type="caution">
    <text evidence="6">The sequence shown here is derived from an EMBL/GenBank/DDBJ whole genome shotgun (WGS) entry which is preliminary data.</text>
</comment>
<organism evidence="6 7">
    <name type="scientific">Streptomyces rugosispiralis</name>
    <dbReference type="NCBI Taxonomy" id="2967341"/>
    <lineage>
        <taxon>Bacteria</taxon>
        <taxon>Bacillati</taxon>
        <taxon>Actinomycetota</taxon>
        <taxon>Actinomycetes</taxon>
        <taxon>Kitasatosporales</taxon>
        <taxon>Streptomycetaceae</taxon>
        <taxon>Streptomyces</taxon>
    </lineage>
</organism>
<feature type="domain" description="3-hydroxyisobutyrate dehydrogenase-like NAD-binding" evidence="5">
    <location>
        <begin position="166"/>
        <end position="276"/>
    </location>
</feature>
<keyword evidence="7" id="KW-1185">Reference proteome</keyword>
<dbReference type="SUPFAM" id="SSF51735">
    <property type="entry name" value="NAD(P)-binding Rossmann-fold domains"/>
    <property type="match status" value="1"/>
</dbReference>
<evidence type="ECO:0000259" key="5">
    <source>
        <dbReference type="Pfam" id="PF14833"/>
    </source>
</evidence>
<dbReference type="PIRSF" id="PIRSF000103">
    <property type="entry name" value="HIBADH"/>
    <property type="match status" value="1"/>
</dbReference>
<evidence type="ECO:0000313" key="6">
    <source>
        <dbReference type="EMBL" id="MCQ8194932.1"/>
    </source>
</evidence>
<dbReference type="Pfam" id="PF14833">
    <property type="entry name" value="NAD_binding_11"/>
    <property type="match status" value="1"/>
</dbReference>
<dbReference type="PANTHER" id="PTHR43060:SF15">
    <property type="entry name" value="3-HYDROXYISOBUTYRATE DEHYDROGENASE-LIKE 1, MITOCHONDRIAL-RELATED"/>
    <property type="match status" value="1"/>
</dbReference>
<protein>
    <submittedName>
        <fullName evidence="6">NAD(P)-dependent oxidoreductase</fullName>
    </submittedName>
</protein>
<gene>
    <name evidence="6" type="ORF">NP777_43235</name>
</gene>
<evidence type="ECO:0000259" key="4">
    <source>
        <dbReference type="Pfam" id="PF03446"/>
    </source>
</evidence>
<evidence type="ECO:0000313" key="7">
    <source>
        <dbReference type="Proteomes" id="UP001204746"/>
    </source>
</evidence>
<dbReference type="PANTHER" id="PTHR43060">
    <property type="entry name" value="3-HYDROXYISOBUTYRATE DEHYDROGENASE-LIKE 1, MITOCHONDRIAL-RELATED"/>
    <property type="match status" value="1"/>
</dbReference>